<evidence type="ECO:0000313" key="1">
    <source>
        <dbReference type="EMBL" id="CAB5217850.1"/>
    </source>
</evidence>
<organism evidence="1">
    <name type="scientific">uncultured Caudovirales phage</name>
    <dbReference type="NCBI Taxonomy" id="2100421"/>
    <lineage>
        <taxon>Viruses</taxon>
        <taxon>Duplodnaviria</taxon>
        <taxon>Heunggongvirae</taxon>
        <taxon>Uroviricota</taxon>
        <taxon>Caudoviricetes</taxon>
        <taxon>Peduoviridae</taxon>
        <taxon>Maltschvirus</taxon>
        <taxon>Maltschvirus maltsch</taxon>
    </lineage>
</organism>
<accession>A0A6J7WJ81</accession>
<dbReference type="EMBL" id="LR798249">
    <property type="protein sequence ID" value="CAB5217850.1"/>
    <property type="molecule type" value="Genomic_DNA"/>
</dbReference>
<reference evidence="1" key="1">
    <citation type="submission" date="2020-05" db="EMBL/GenBank/DDBJ databases">
        <authorList>
            <person name="Chiriac C."/>
            <person name="Salcher M."/>
            <person name="Ghai R."/>
            <person name="Kavagutti S V."/>
        </authorList>
    </citation>
    <scope>NUCLEOTIDE SEQUENCE</scope>
</reference>
<name>A0A6J7WJ81_9CAUD</name>
<gene>
    <name evidence="1" type="ORF">UFOVP201_25</name>
</gene>
<sequence>MSNNVLNQGLAPQFVAAETLRTLVPVLAPLTKIAVTDFSSYVAEKGQVVHTRFANKFTAANYDRSTGFVPSDADATDVAITLSNHRYVSAAFTDTEVATISLDMLRRVFIAPMTNAVVKSLFDDILNDTTAANFPSTAYSGSKASFNRTAIANVATSMTKANLPFDGRAALVSPDAFGQLLQDPSVAQYLSIGDTSVIRDGKVGRLHGIDLYEYNGFPISGDAYDEGLNGIATCREGHVIVTRVPAAPTTGGGEQIVVADPDSGFSFALRMWYDWTKGLTNISASWIVGHSVGNPDAAQRIAFTS</sequence>
<proteinExistence type="predicted"/>
<protein>
    <submittedName>
        <fullName evidence="1">Uncharacterized protein</fullName>
    </submittedName>
</protein>